<dbReference type="InterPro" id="IPR000160">
    <property type="entry name" value="GGDEF_dom"/>
</dbReference>
<accession>A0A6I2UH91</accession>
<dbReference type="AlphaFoldDB" id="A0A6I2UH91"/>
<keyword evidence="4" id="KW-1185">Reference proteome</keyword>
<sequence length="421" mass="47980">MYKCDLNIYLVGVETEAAEAMRSVEPLEWFSHNFIAADGFAGIDVQEADVLVFKASAGAGAERVREMAGDKAVCVICSDDASGMSCRELSAVDDVWPGRLAFDTAKLLFARLMKDIKLKKDAWLWELELQSVIDTSMDLIWFKGRYGEHWRVNDAFCKIVNKTKEDIRGKQHYYIWGLSEEEYKAGKFVCLETEQDVKEAGKTCRFREHVMGQDGLREMITLKTPLYDEKGEFLGTVGVAKDITKEEAYRKKLLHQAQTDELTGLLNRRYCFFKLEKLARCERLAICYMDLDFFKELNDRYGHQAGDDALVGFAGLLRQNFPEAMNVRMGGDEFVVVMCGEHSREGIQSQLDNFMDNVHEFFARTEEFRELSVSIGVTIGEEAGIPLEVLLRQGDVAMYEAKNGGKNRYCFYSDEMYGANR</sequence>
<dbReference type="NCBIfam" id="TIGR00229">
    <property type="entry name" value="sensory_box"/>
    <property type="match status" value="1"/>
</dbReference>
<proteinExistence type="predicted"/>
<organism evidence="3 4">
    <name type="scientific">Anaerovibrio slackiae</name>
    <dbReference type="NCBI Taxonomy" id="2652309"/>
    <lineage>
        <taxon>Bacteria</taxon>
        <taxon>Bacillati</taxon>
        <taxon>Bacillota</taxon>
        <taxon>Negativicutes</taxon>
        <taxon>Selenomonadales</taxon>
        <taxon>Selenomonadaceae</taxon>
        <taxon>Anaerovibrio</taxon>
    </lineage>
</organism>
<dbReference type="InterPro" id="IPR000700">
    <property type="entry name" value="PAS-assoc_C"/>
</dbReference>
<feature type="domain" description="PAC" evidence="1">
    <location>
        <begin position="204"/>
        <end position="255"/>
    </location>
</feature>
<dbReference type="SUPFAM" id="SSF55785">
    <property type="entry name" value="PYP-like sensor domain (PAS domain)"/>
    <property type="match status" value="1"/>
</dbReference>
<evidence type="ECO:0000259" key="2">
    <source>
        <dbReference type="PROSITE" id="PS50887"/>
    </source>
</evidence>
<dbReference type="Proteomes" id="UP000433181">
    <property type="component" value="Unassembled WGS sequence"/>
</dbReference>
<dbReference type="CDD" id="cd01949">
    <property type="entry name" value="GGDEF"/>
    <property type="match status" value="1"/>
</dbReference>
<dbReference type="SMART" id="SM00267">
    <property type="entry name" value="GGDEF"/>
    <property type="match status" value="1"/>
</dbReference>
<dbReference type="PROSITE" id="PS50113">
    <property type="entry name" value="PAC"/>
    <property type="match status" value="1"/>
</dbReference>
<feature type="domain" description="GGDEF" evidence="2">
    <location>
        <begin position="282"/>
        <end position="414"/>
    </location>
</feature>
<dbReference type="Pfam" id="PF08448">
    <property type="entry name" value="PAS_4"/>
    <property type="match status" value="1"/>
</dbReference>
<evidence type="ECO:0000313" key="4">
    <source>
        <dbReference type="Proteomes" id="UP000433181"/>
    </source>
</evidence>
<dbReference type="Pfam" id="PF00990">
    <property type="entry name" value="GGDEF"/>
    <property type="match status" value="1"/>
</dbReference>
<dbReference type="InterPro" id="IPR000014">
    <property type="entry name" value="PAS"/>
</dbReference>
<dbReference type="InterPro" id="IPR052155">
    <property type="entry name" value="Biofilm_reg_signaling"/>
</dbReference>
<evidence type="ECO:0000259" key="1">
    <source>
        <dbReference type="PROSITE" id="PS50113"/>
    </source>
</evidence>
<reference evidence="3 4" key="1">
    <citation type="submission" date="2019-08" db="EMBL/GenBank/DDBJ databases">
        <title>In-depth cultivation of the pig gut microbiome towards novel bacterial diversity and tailored functional studies.</title>
        <authorList>
            <person name="Wylensek D."/>
            <person name="Hitch T.C.A."/>
            <person name="Clavel T."/>
        </authorList>
    </citation>
    <scope>NUCLEOTIDE SEQUENCE [LARGE SCALE GENOMIC DNA]</scope>
    <source>
        <strain evidence="3 4">WCA-693-APC-5D-A</strain>
    </source>
</reference>
<dbReference type="InterPro" id="IPR035965">
    <property type="entry name" value="PAS-like_dom_sf"/>
</dbReference>
<dbReference type="GeneID" id="96778050"/>
<dbReference type="NCBIfam" id="TIGR00254">
    <property type="entry name" value="GGDEF"/>
    <property type="match status" value="1"/>
</dbReference>
<gene>
    <name evidence="3" type="ORF">FYJ84_03905</name>
</gene>
<evidence type="ECO:0000313" key="3">
    <source>
        <dbReference type="EMBL" id="MSU08136.1"/>
    </source>
</evidence>
<dbReference type="InterPro" id="IPR013656">
    <property type="entry name" value="PAS_4"/>
</dbReference>
<dbReference type="InterPro" id="IPR029787">
    <property type="entry name" value="Nucleotide_cyclase"/>
</dbReference>
<dbReference type="Gene3D" id="3.30.70.270">
    <property type="match status" value="1"/>
</dbReference>
<dbReference type="Gene3D" id="3.30.450.20">
    <property type="entry name" value="PAS domain"/>
    <property type="match status" value="1"/>
</dbReference>
<protein>
    <submittedName>
        <fullName evidence="3">Diguanylate cyclase</fullName>
    </submittedName>
</protein>
<dbReference type="EMBL" id="VUNR01000005">
    <property type="protein sequence ID" value="MSU08136.1"/>
    <property type="molecule type" value="Genomic_DNA"/>
</dbReference>
<dbReference type="SUPFAM" id="SSF55073">
    <property type="entry name" value="Nucleotide cyclase"/>
    <property type="match status" value="1"/>
</dbReference>
<comment type="caution">
    <text evidence="3">The sequence shown here is derived from an EMBL/GenBank/DDBJ whole genome shotgun (WGS) entry which is preliminary data.</text>
</comment>
<name>A0A6I2UH91_9FIRM</name>
<dbReference type="PROSITE" id="PS50887">
    <property type="entry name" value="GGDEF"/>
    <property type="match status" value="1"/>
</dbReference>
<dbReference type="PANTHER" id="PTHR44757">
    <property type="entry name" value="DIGUANYLATE CYCLASE DGCP"/>
    <property type="match status" value="1"/>
</dbReference>
<dbReference type="InterPro" id="IPR043128">
    <property type="entry name" value="Rev_trsase/Diguanyl_cyclase"/>
</dbReference>
<dbReference type="PANTHER" id="PTHR44757:SF2">
    <property type="entry name" value="BIOFILM ARCHITECTURE MAINTENANCE PROTEIN MBAA"/>
    <property type="match status" value="1"/>
</dbReference>
<dbReference type="RefSeq" id="WP_154406295.1">
    <property type="nucleotide sequence ID" value="NZ_VUNR01000005.1"/>
</dbReference>